<evidence type="ECO:0000313" key="1">
    <source>
        <dbReference type="EMBL" id="KAK8854117.1"/>
    </source>
</evidence>
<dbReference type="InterPro" id="IPR010997">
    <property type="entry name" value="HRDC-like_sf"/>
</dbReference>
<accession>A0ABR2HX63</accession>
<proteinExistence type="predicted"/>
<dbReference type="Proteomes" id="UP001470230">
    <property type="component" value="Unassembled WGS sequence"/>
</dbReference>
<dbReference type="EMBL" id="JAPFFF010000021">
    <property type="protein sequence ID" value="KAK8854117.1"/>
    <property type="molecule type" value="Genomic_DNA"/>
</dbReference>
<reference evidence="1 2" key="1">
    <citation type="submission" date="2024-04" db="EMBL/GenBank/DDBJ databases">
        <title>Tritrichomonas musculus Genome.</title>
        <authorList>
            <person name="Alves-Ferreira E."/>
            <person name="Grigg M."/>
            <person name="Lorenzi H."/>
            <person name="Galac M."/>
        </authorList>
    </citation>
    <scope>NUCLEOTIDE SEQUENCE [LARGE SCALE GENOMIC DNA]</scope>
    <source>
        <strain evidence="1 2">EAF2021</strain>
    </source>
</reference>
<protein>
    <recommendedName>
        <fullName evidence="3">DNA-directed RNA polymerase III subunit RPC9</fullName>
    </recommendedName>
</protein>
<name>A0ABR2HX63_9EUKA</name>
<dbReference type="InterPro" id="IPR038324">
    <property type="entry name" value="Rpb4/RPC9_sf"/>
</dbReference>
<keyword evidence="2" id="KW-1185">Reference proteome</keyword>
<dbReference type="SUPFAM" id="SSF47819">
    <property type="entry name" value="HRDC-like"/>
    <property type="match status" value="1"/>
</dbReference>
<evidence type="ECO:0008006" key="3">
    <source>
        <dbReference type="Google" id="ProtNLM"/>
    </source>
</evidence>
<organism evidence="1 2">
    <name type="scientific">Tritrichomonas musculus</name>
    <dbReference type="NCBI Taxonomy" id="1915356"/>
    <lineage>
        <taxon>Eukaryota</taxon>
        <taxon>Metamonada</taxon>
        <taxon>Parabasalia</taxon>
        <taxon>Tritrichomonadida</taxon>
        <taxon>Tritrichomonadidae</taxon>
        <taxon>Tritrichomonas</taxon>
    </lineage>
</organism>
<comment type="caution">
    <text evidence="1">The sequence shown here is derived from an EMBL/GenBank/DDBJ whole genome shotgun (WGS) entry which is preliminary data.</text>
</comment>
<evidence type="ECO:0000313" key="2">
    <source>
        <dbReference type="Proteomes" id="UP001470230"/>
    </source>
</evidence>
<dbReference type="Gene3D" id="1.20.1250.40">
    <property type="match status" value="1"/>
</dbReference>
<gene>
    <name evidence="1" type="ORF">M9Y10_016667</name>
</gene>
<sequence length="163" mass="18911">MEIIETNHAVMTAYEVLQVVRTRRKQAKKYNDLRDKDYLFEFDRVQDARTLMIPSLVANSPDGTNEKGNDGYEVKIPEFCDRIQEMNGKVTPFQMRNILSVRPRNALELACIFPTEEEWGTISSQADEIIELVNEFFPYQNTLEVEVEVAEKSDKNDANDEKQ</sequence>